<dbReference type="PANTHER" id="PTHR15678">
    <property type="entry name" value="ANTIGEN MLAA-22-RELATED"/>
    <property type="match status" value="1"/>
</dbReference>
<dbReference type="Proteomes" id="UP000179807">
    <property type="component" value="Unassembled WGS sequence"/>
</dbReference>
<dbReference type="SMART" id="SM01214">
    <property type="entry name" value="Fmp27_GFWDK"/>
    <property type="match status" value="1"/>
</dbReference>
<accession>A0A1J4KBX9</accession>
<comment type="caution">
    <text evidence="3">The sequence shown here is derived from an EMBL/GenBank/DDBJ whole genome shotgun (WGS) entry which is preliminary data.</text>
</comment>
<evidence type="ECO:0000313" key="3">
    <source>
        <dbReference type="EMBL" id="OHT08440.1"/>
    </source>
</evidence>
<dbReference type="EMBL" id="MLAK01000667">
    <property type="protein sequence ID" value="OHT08440.1"/>
    <property type="molecule type" value="Genomic_DNA"/>
</dbReference>
<sequence>MNMILISFLILLILALVLYYFFIQKIPIKIIAKAIDAKLAVQAQSGLFSFSSLVMETREFSLVVVDSKFRFSLLGLFSCKHKLLNISISKIHFKKNAFEKPASENPPKANIEPVFSAKKEIKQRIFSIIGFYIFRFCEINIKNLEIEDDKSNKIITSFKIHYERRDISALSIEIGDSSVSLNGKILVEVKKCSFSIVVELVAIFDFLSKAKSIIVSKWSISSLIIDIDQSNVTLQPGNFEVNFSPGNCTFSYSAITISIPLQLPTLTASLSHFSFDVLMPLREIEGIQMRQISANLEEFNVKIVSPHFLRLTDVSLTIGSFSKLDFNLSLSSFLFHYATPDGLQIFPLVKQLRDPVYKPKRIRFAFPDGHIAIKDFAVKLYLTDKARARLESSNVIYTDKAFQFSEVKGRINKHQMAVVKNFSISSPDETYFTFKADSVVAHDRHEVLIGVFILNILYGWRIIKPWASAQKYDSETLPFPIRIIVKKVCAKVHDNPINQKLATLVSVFPRFLQEKVVMKHIFDSKVNNLHFTSEQSKNASQRLSELYFSTYQEFYKKQTFHKYLVKLTVTDLDVSLDSRNVAPGMENLLHKFDPTTAELHPNVKWETLEGLKIDASVGTYECTMTTLKRPFMEGQNATLRGTVIIAEISDGRKIDAQTTIKNQVYMAPSNATDVKLYCDISINVDFFEWYFAGPAMKLMDDFADVISSFIPEPGIDPSPKLRWWDMLRSVLRGRFVGNVSHLVTNLVGGDDYNDQEDIMIVDVLDGRIQITEGNLIINTKQLDFIRARNGPIIIHLPNFSFDWSINWKTNGGNPRKHLVIPDIDRFGEPGYDTYNDFRANEYTFTFLINFTNDKLSPYVTVDIAHLWWILNPIMNLFAINRLNETYARKVGIPKPENRPMYYSFGSLPSTIYIKLNKTPMLSFRAFDHFPVKESSINGTSIDATFMNFNVNACFDMTRIGDPHIEYSINADSIMYHATDLGKLSRFREELSTTFMVHYNFDFKSTTEKMTLSIAKVRLVGNQFITKYIKEYFEAFFHFFPRFSLPEDSDSKQLPLQSRLRQSDNDLLTHLLRRRSSQKMVTAQRGKENRIMNQTSKSKFDVFNTPVLYLEVPKVEILLESLQYDASLMAIVDNLILNISKDEAVNCYCTQLIVDSLKFRQNVSFDTPGNSDANSELISFSTIKFMYYQSMVSVLTENHYEAFVSSINLNACSNDIALIKQFAQEIDASNIQQSIPEKDQSAQKDIDNPSFVDVNVEQFNALIYDSNNIPIGALVANNISLRNDKKDDNISESSILVQNFFIKDIRPDAINTVVCERWASQVEANMNSPIIRFQCKIPPPVGGIMVVNHLEINVDPTIVNYEATFFSVLIQFVLSKNVKCLPFSQVSFEFPKTNLNLPTVLLPPDCLPKMDVDSSKFMLANKSKEIKLITEKADQHFLLRYFKITSTKLNVSYHNPESKIPDINEFNGLFHEINYQDLTVTMETLIDKLVSDISSDMIPQFLKHMIGLGKMQESEETMVNQWLTRDHDKQPSKQKAMLFGNKKKTK</sequence>
<organism evidence="3 4">
    <name type="scientific">Tritrichomonas foetus</name>
    <dbReference type="NCBI Taxonomy" id="1144522"/>
    <lineage>
        <taxon>Eukaryota</taxon>
        <taxon>Metamonada</taxon>
        <taxon>Parabasalia</taxon>
        <taxon>Tritrichomonadida</taxon>
        <taxon>Tritrichomonadidae</taxon>
        <taxon>Tritrichomonas</taxon>
    </lineage>
</organism>
<dbReference type="VEuPathDB" id="TrichDB:TRFO_23036"/>
<gene>
    <name evidence="3" type="ORF">TRFO_23036</name>
</gene>
<evidence type="ECO:0000256" key="1">
    <source>
        <dbReference type="SAM" id="MobiDB-lite"/>
    </source>
</evidence>
<proteinExistence type="predicted"/>
<keyword evidence="4" id="KW-1185">Reference proteome</keyword>
<dbReference type="InterPro" id="IPR045167">
    <property type="entry name" value="Hobbit"/>
</dbReference>
<reference evidence="3" key="1">
    <citation type="submission" date="2016-10" db="EMBL/GenBank/DDBJ databases">
        <authorList>
            <person name="Benchimol M."/>
            <person name="Almeida L.G."/>
            <person name="Vasconcelos A.T."/>
            <person name="Perreira-Neves A."/>
            <person name="Rosa I.A."/>
            <person name="Tasca T."/>
            <person name="Bogo M.R."/>
            <person name="de Souza W."/>
        </authorList>
    </citation>
    <scope>NUCLEOTIDE SEQUENCE [LARGE SCALE GENOMIC DNA]</scope>
    <source>
        <strain evidence="3">K</strain>
    </source>
</reference>
<feature type="region of interest" description="Disordered" evidence="1">
    <location>
        <begin position="1523"/>
        <end position="1545"/>
    </location>
</feature>
<dbReference type="Pfam" id="PF10344">
    <property type="entry name" value="Hobbit"/>
    <property type="match status" value="2"/>
</dbReference>
<evidence type="ECO:0000313" key="4">
    <source>
        <dbReference type="Proteomes" id="UP000179807"/>
    </source>
</evidence>
<dbReference type="InterPro" id="IPR019441">
    <property type="entry name" value="FMP27/BLTP2/Hobbit_GFWDK_RBG"/>
</dbReference>
<dbReference type="PANTHER" id="PTHR15678:SF6">
    <property type="entry name" value="BRIDGE-LIKE LIPID TRANSFER PROTEIN FAMILY MEMBER 2"/>
    <property type="match status" value="1"/>
</dbReference>
<dbReference type="OrthoDB" id="1562405at2759"/>
<dbReference type="GeneID" id="94837622"/>
<name>A0A1J4KBX9_9EUKA</name>
<evidence type="ECO:0000259" key="2">
    <source>
        <dbReference type="SMART" id="SM01214"/>
    </source>
</evidence>
<protein>
    <recommendedName>
        <fullName evidence="2">FMP27/BLTP2/Hobbit GFWDK motif-containing RBG unit domain-containing protein</fullName>
    </recommendedName>
</protein>
<dbReference type="RefSeq" id="XP_068361576.1">
    <property type="nucleotide sequence ID" value="XM_068502918.1"/>
</dbReference>
<feature type="domain" description="FMP27/BLTP2/Hobbit GFWDK motif-containing RBG unit" evidence="2">
    <location>
        <begin position="629"/>
        <end position="754"/>
    </location>
</feature>